<dbReference type="Pfam" id="PF13460">
    <property type="entry name" value="NAD_binding_10"/>
    <property type="match status" value="1"/>
</dbReference>
<dbReference type="Proteomes" id="UP000585437">
    <property type="component" value="Unassembled WGS sequence"/>
</dbReference>
<name>A0A7X0MR36_9HYPH</name>
<gene>
    <name evidence="2" type="ORF">F4695_001821</name>
</gene>
<dbReference type="AlphaFoldDB" id="A0A7X0MR36"/>
<dbReference type="InterPro" id="IPR016040">
    <property type="entry name" value="NAD(P)-bd_dom"/>
</dbReference>
<proteinExistence type="predicted"/>
<dbReference type="InterPro" id="IPR036291">
    <property type="entry name" value="NAD(P)-bd_dom_sf"/>
</dbReference>
<dbReference type="EMBL" id="JACHBU010000003">
    <property type="protein sequence ID" value="MBB6508472.1"/>
    <property type="molecule type" value="Genomic_DNA"/>
</dbReference>
<dbReference type="PANTHER" id="PTHR14097:SF7">
    <property type="entry name" value="OXIDOREDUCTASE HTATIP2"/>
    <property type="match status" value="1"/>
</dbReference>
<comment type="caution">
    <text evidence="2">The sequence shown here is derived from an EMBL/GenBank/DDBJ whole genome shotgun (WGS) entry which is preliminary data.</text>
</comment>
<dbReference type="SUPFAM" id="SSF51735">
    <property type="entry name" value="NAD(P)-binding Rossmann-fold domains"/>
    <property type="match status" value="1"/>
</dbReference>
<dbReference type="PANTHER" id="PTHR14097">
    <property type="entry name" value="OXIDOREDUCTASE HTATIP2"/>
    <property type="match status" value="1"/>
</dbReference>
<reference evidence="2 3" key="1">
    <citation type="submission" date="2020-08" db="EMBL/GenBank/DDBJ databases">
        <title>The Agave Microbiome: Exploring the role of microbial communities in plant adaptations to desert environments.</title>
        <authorList>
            <person name="Partida-Martinez L.P."/>
        </authorList>
    </citation>
    <scope>NUCLEOTIDE SEQUENCE [LARGE SCALE GENOMIC DNA]</scope>
    <source>
        <strain evidence="2 3">AS3.12</strain>
    </source>
</reference>
<accession>A0A7X0MR36</accession>
<dbReference type="Gene3D" id="3.40.50.720">
    <property type="entry name" value="NAD(P)-binding Rossmann-like Domain"/>
    <property type="match status" value="1"/>
</dbReference>
<evidence type="ECO:0000313" key="2">
    <source>
        <dbReference type="EMBL" id="MBB6508472.1"/>
    </source>
</evidence>
<dbReference type="RefSeq" id="WP_184654450.1">
    <property type="nucleotide sequence ID" value="NZ_JACHBU010000003.1"/>
</dbReference>
<feature type="domain" description="NAD(P)-binding" evidence="1">
    <location>
        <begin position="8"/>
        <end position="157"/>
    </location>
</feature>
<evidence type="ECO:0000259" key="1">
    <source>
        <dbReference type="Pfam" id="PF13460"/>
    </source>
</evidence>
<sequence>MTSLLLLGATGLVGGHVLELALQDDRVTRVVAPTRRPLPPTALPAHPKLENPITDLSSGLPEADWWTVDAVISALGTTRAKAGSDEAFRLVDYATPLGAARRAHERGATRFSLVSSTGANSKSSLLYLRTKGELEDAIRGIGFSTLTIARPGLLGGDRSEFRLGERLASIALKIAHPLLPRRLRISPAHVVAKVLLDAAIGGEKGERIVEADQLSG</sequence>
<keyword evidence="3" id="KW-1185">Reference proteome</keyword>
<organism evidence="2 3">
    <name type="scientific">Rhizobium soli</name>
    <dbReference type="NCBI Taxonomy" id="424798"/>
    <lineage>
        <taxon>Bacteria</taxon>
        <taxon>Pseudomonadati</taxon>
        <taxon>Pseudomonadota</taxon>
        <taxon>Alphaproteobacteria</taxon>
        <taxon>Hyphomicrobiales</taxon>
        <taxon>Rhizobiaceae</taxon>
        <taxon>Rhizobium/Agrobacterium group</taxon>
        <taxon>Rhizobium</taxon>
    </lineage>
</organism>
<protein>
    <submittedName>
        <fullName evidence="2">Uncharacterized protein YbjT (DUF2867 family)</fullName>
    </submittedName>
</protein>
<evidence type="ECO:0000313" key="3">
    <source>
        <dbReference type="Proteomes" id="UP000585437"/>
    </source>
</evidence>